<protein>
    <submittedName>
        <fullName evidence="3">Low temperature requirement protein A</fullName>
    </submittedName>
</protein>
<feature type="transmembrane region" description="Helical" evidence="2">
    <location>
        <begin position="91"/>
        <end position="109"/>
    </location>
</feature>
<feature type="compositionally biased region" description="Basic and acidic residues" evidence="1">
    <location>
        <begin position="368"/>
        <end position="380"/>
    </location>
</feature>
<proteinExistence type="predicted"/>
<feature type="transmembrane region" description="Helical" evidence="2">
    <location>
        <begin position="288"/>
        <end position="306"/>
    </location>
</feature>
<evidence type="ECO:0000313" key="4">
    <source>
        <dbReference type="Proteomes" id="UP001339911"/>
    </source>
</evidence>
<feature type="transmembrane region" description="Helical" evidence="2">
    <location>
        <begin position="205"/>
        <end position="230"/>
    </location>
</feature>
<keyword evidence="2" id="KW-1133">Transmembrane helix</keyword>
<keyword evidence="4" id="KW-1185">Reference proteome</keyword>
<name>A0ABU7SCX3_9ACTN</name>
<feature type="transmembrane region" description="Helical" evidence="2">
    <location>
        <begin position="251"/>
        <end position="268"/>
    </location>
</feature>
<dbReference type="InterPro" id="IPR010640">
    <property type="entry name" value="Low_temperature_requirement_A"/>
</dbReference>
<dbReference type="RefSeq" id="WP_331208081.1">
    <property type="nucleotide sequence ID" value="NZ_JAZGQL010000008.1"/>
</dbReference>
<feature type="transmembrane region" description="Helical" evidence="2">
    <location>
        <begin position="318"/>
        <end position="351"/>
    </location>
</feature>
<feature type="transmembrane region" description="Helical" evidence="2">
    <location>
        <begin position="65"/>
        <end position="85"/>
    </location>
</feature>
<keyword evidence="2" id="KW-0812">Transmembrane</keyword>
<dbReference type="Proteomes" id="UP001339911">
    <property type="component" value="Unassembled WGS sequence"/>
</dbReference>
<evidence type="ECO:0000256" key="1">
    <source>
        <dbReference type="SAM" id="MobiDB-lite"/>
    </source>
</evidence>
<evidence type="ECO:0000256" key="2">
    <source>
        <dbReference type="SAM" id="Phobius"/>
    </source>
</evidence>
<gene>
    <name evidence="3" type="ORF">V1634_13270</name>
</gene>
<feature type="transmembrane region" description="Helical" evidence="2">
    <location>
        <begin position="116"/>
        <end position="138"/>
    </location>
</feature>
<comment type="caution">
    <text evidence="3">The sequence shown here is derived from an EMBL/GenBank/DDBJ whole genome shotgun (WGS) entry which is preliminary data.</text>
</comment>
<dbReference type="PANTHER" id="PTHR36840">
    <property type="entry name" value="BLL5714 PROTEIN"/>
    <property type="match status" value="1"/>
</dbReference>
<evidence type="ECO:0000313" key="3">
    <source>
        <dbReference type="EMBL" id="MEE6307794.1"/>
    </source>
</evidence>
<feature type="region of interest" description="Disordered" evidence="1">
    <location>
        <begin position="359"/>
        <end position="380"/>
    </location>
</feature>
<dbReference type="Pfam" id="PF06772">
    <property type="entry name" value="LtrA"/>
    <property type="match status" value="1"/>
</dbReference>
<organism evidence="3 4">
    <name type="scientific">Plantactinospora veratri</name>
    <dbReference type="NCBI Taxonomy" id="1436122"/>
    <lineage>
        <taxon>Bacteria</taxon>
        <taxon>Bacillati</taxon>
        <taxon>Actinomycetota</taxon>
        <taxon>Actinomycetes</taxon>
        <taxon>Micromonosporales</taxon>
        <taxon>Micromonosporaceae</taxon>
        <taxon>Plantactinospora</taxon>
    </lineage>
</organism>
<feature type="transmembrane region" description="Helical" evidence="2">
    <location>
        <begin position="144"/>
        <end position="161"/>
    </location>
</feature>
<feature type="transmembrane region" description="Helical" evidence="2">
    <location>
        <begin position="35"/>
        <end position="53"/>
    </location>
</feature>
<reference evidence="3 4" key="1">
    <citation type="submission" date="2024-01" db="EMBL/GenBank/DDBJ databases">
        <title>Genome insights into Plantactinospora veratri sp. nov.</title>
        <authorList>
            <person name="Wang L."/>
        </authorList>
    </citation>
    <scope>NUCLEOTIDE SEQUENCE [LARGE SCALE GENOMIC DNA]</scope>
    <source>
        <strain evidence="3 4">NEAU-FHS4</strain>
    </source>
</reference>
<keyword evidence="2" id="KW-0472">Membrane</keyword>
<dbReference type="EMBL" id="JAZGQL010000008">
    <property type="protein sequence ID" value="MEE6307794.1"/>
    <property type="molecule type" value="Genomic_DNA"/>
</dbReference>
<accession>A0ABU7SCX3</accession>
<sequence>MTWEELFFDLAFVFALTQFSHVLHDDHTWAGVGKALVLFVTVYWIWGGAGLYTDQENVSMRSGRVVILTLGFASVLLAMTVPEAYGDRGLLFVSAALGARILLGVVSLRNLPRWRAFFLSPHGVVVVTAPLLLAGALSEGTARIVLWAVAAALDVLSPWLAARTVQLVQVQPRHYAHRYGLLIILVLGESVIQLGMAAVEQPLTAVRLLAVAAGYALIAALWWTYFGYGVQAFRSALERSGAEEQARLRRAILIYCHLLFSLAIIAIADGLADVVMAPVGLLTDSEMTRLVGGCALFLGTFAYTHWRIHRKIAWQRLGVAAACFGLLPLVALLPALAALGLLLLLVGGLAAMEESFRHRRAADPGSPPRDEMDRGPVHQE</sequence>
<dbReference type="PANTHER" id="PTHR36840:SF1">
    <property type="entry name" value="BLL5714 PROTEIN"/>
    <property type="match status" value="1"/>
</dbReference>
<feature type="transmembrane region" description="Helical" evidence="2">
    <location>
        <begin position="181"/>
        <end position="199"/>
    </location>
</feature>